<evidence type="ECO:0000313" key="1">
    <source>
        <dbReference type="EMBL" id="EAR59615.1"/>
    </source>
</evidence>
<organism evidence="1 2">
    <name type="scientific">Neptuniibacter caesariensis</name>
    <dbReference type="NCBI Taxonomy" id="207954"/>
    <lineage>
        <taxon>Bacteria</taxon>
        <taxon>Pseudomonadati</taxon>
        <taxon>Pseudomonadota</taxon>
        <taxon>Gammaproteobacteria</taxon>
        <taxon>Oceanospirillales</taxon>
        <taxon>Oceanospirillaceae</taxon>
        <taxon>Neptuniibacter</taxon>
    </lineage>
</organism>
<dbReference type="AlphaFoldDB" id="A0A7U8C3U5"/>
<comment type="caution">
    <text evidence="1">The sequence shown here is derived from an EMBL/GenBank/DDBJ whole genome shotgun (WGS) entry which is preliminary data.</text>
</comment>
<name>A0A7U8C3U5_NEPCE</name>
<dbReference type="Proteomes" id="UP000002171">
    <property type="component" value="Unassembled WGS sequence"/>
</dbReference>
<evidence type="ECO:0000313" key="2">
    <source>
        <dbReference type="Proteomes" id="UP000002171"/>
    </source>
</evidence>
<proteinExistence type="predicted"/>
<protein>
    <submittedName>
        <fullName evidence="1">Short chain dehydrogenase</fullName>
        <ecNumber evidence="1">1.1.1.-</ecNumber>
    </submittedName>
</protein>
<gene>
    <name evidence="1" type="ORF">MED92_00100</name>
</gene>
<sequence>FSDKYRGGMIAARYGLSRPWLFPAEFS</sequence>
<accession>A0A7U8C3U5</accession>
<reference evidence="1 2" key="1">
    <citation type="submission" date="2006-02" db="EMBL/GenBank/DDBJ databases">
        <authorList>
            <person name="Pinhassi J."/>
            <person name="Pedros-Alio C."/>
            <person name="Ferriera S."/>
            <person name="Johnson J."/>
            <person name="Kravitz S."/>
            <person name="Halpern A."/>
            <person name="Remington K."/>
            <person name="Beeson K."/>
            <person name="Tran B."/>
            <person name="Rogers Y.-H."/>
            <person name="Friedman R."/>
            <person name="Venter J.C."/>
        </authorList>
    </citation>
    <scope>NUCLEOTIDE SEQUENCE [LARGE SCALE GENOMIC DNA]</scope>
    <source>
        <strain evidence="1 2">MED92</strain>
    </source>
</reference>
<keyword evidence="1" id="KW-0560">Oxidoreductase</keyword>
<keyword evidence="2" id="KW-1185">Reference proteome</keyword>
<dbReference type="EMBL" id="AAOW01000040">
    <property type="protein sequence ID" value="EAR59615.1"/>
    <property type="molecule type" value="Genomic_DNA"/>
</dbReference>
<dbReference type="EC" id="1.1.1.-" evidence="1"/>
<dbReference type="GO" id="GO:0016491">
    <property type="term" value="F:oxidoreductase activity"/>
    <property type="evidence" value="ECO:0007669"/>
    <property type="project" value="UniProtKB-KW"/>
</dbReference>
<feature type="non-terminal residue" evidence="1">
    <location>
        <position position="1"/>
    </location>
</feature>